<organism evidence="2 3">
    <name type="scientific">Pelagimonas varians</name>
    <dbReference type="NCBI Taxonomy" id="696760"/>
    <lineage>
        <taxon>Bacteria</taxon>
        <taxon>Pseudomonadati</taxon>
        <taxon>Pseudomonadota</taxon>
        <taxon>Alphaproteobacteria</taxon>
        <taxon>Rhodobacterales</taxon>
        <taxon>Roseobacteraceae</taxon>
        <taxon>Pelagimonas</taxon>
    </lineage>
</organism>
<feature type="region of interest" description="Disordered" evidence="1">
    <location>
        <begin position="55"/>
        <end position="96"/>
    </location>
</feature>
<proteinExistence type="predicted"/>
<evidence type="ECO:0000313" key="2">
    <source>
        <dbReference type="EMBL" id="SMX47593.1"/>
    </source>
</evidence>
<dbReference type="AlphaFoldDB" id="A0A238KXQ3"/>
<reference evidence="2 3" key="1">
    <citation type="submission" date="2017-05" db="EMBL/GenBank/DDBJ databases">
        <authorList>
            <person name="Song R."/>
            <person name="Chenine A.L."/>
            <person name="Ruprecht R.M."/>
        </authorList>
    </citation>
    <scope>NUCLEOTIDE SEQUENCE [LARGE SCALE GENOMIC DNA]</scope>
    <source>
        <strain evidence="2 3">CECT 8663</strain>
    </source>
</reference>
<evidence type="ECO:0000256" key="1">
    <source>
        <dbReference type="SAM" id="MobiDB-lite"/>
    </source>
</evidence>
<dbReference type="EMBL" id="FXYH01000015">
    <property type="protein sequence ID" value="SMX47593.1"/>
    <property type="molecule type" value="Genomic_DNA"/>
</dbReference>
<keyword evidence="3" id="KW-1185">Reference proteome</keyword>
<gene>
    <name evidence="2" type="ORF">PEV8663_03580</name>
</gene>
<name>A0A238KXQ3_9RHOB</name>
<accession>A0A238KXQ3</accession>
<dbReference type="Proteomes" id="UP000220836">
    <property type="component" value="Unassembled WGS sequence"/>
</dbReference>
<sequence>MGGDALRQDKTTRDLLDPMTASLERSGYTDVSKNYAVCHAANYMLWMCRPKSQRSCRPATAKPAKPDDKMIAKPSRLYTSGQSPKTKYPKMVAATS</sequence>
<evidence type="ECO:0000313" key="3">
    <source>
        <dbReference type="Proteomes" id="UP000220836"/>
    </source>
</evidence>
<protein>
    <submittedName>
        <fullName evidence="2">Uncharacterized protein</fullName>
    </submittedName>
</protein>